<comment type="similarity">
    <text evidence="7">Belongs to the WD repeat SMU1 family.</text>
</comment>
<protein>
    <recommendedName>
        <fullName evidence="8">WD40 repeat-containing protein SMU1</fullName>
    </recommendedName>
</protein>
<dbReference type="PANTHER" id="PTHR22848">
    <property type="entry name" value="WD40 REPEAT PROTEIN"/>
    <property type="match status" value="1"/>
</dbReference>
<evidence type="ECO:0000256" key="4">
    <source>
        <dbReference type="ARBA" id="ARBA00022737"/>
    </source>
</evidence>
<dbReference type="InterPro" id="IPR006594">
    <property type="entry name" value="LisH"/>
</dbReference>
<dbReference type="SMART" id="SM00320">
    <property type="entry name" value="WD40"/>
    <property type="match status" value="6"/>
</dbReference>
<dbReference type="EMBL" id="CAJHUC010000428">
    <property type="protein sequence ID" value="CAD7696072.1"/>
    <property type="molecule type" value="Genomic_DNA"/>
</dbReference>
<dbReference type="InterPro" id="IPR054532">
    <property type="entry name" value="TPL_SMU1_LisH-like"/>
</dbReference>
<dbReference type="InterPro" id="IPR045184">
    <property type="entry name" value="SMU1"/>
</dbReference>
<dbReference type="PROSITE" id="PS50897">
    <property type="entry name" value="CTLH"/>
    <property type="match status" value="1"/>
</dbReference>
<dbReference type="Pfam" id="PF17814">
    <property type="entry name" value="LisH_TPL"/>
    <property type="match status" value="1"/>
</dbReference>
<dbReference type="CDD" id="cd00200">
    <property type="entry name" value="WD40"/>
    <property type="match status" value="1"/>
</dbReference>
<sequence length="511" mass="57081">MSLEIEAADVIKIILQFCKESGLLASFDAIQNECQVSLNTVDSIETFVSDVNNGRWDAVLPVVTQLKLPRSKLEDLYELVVLEMIELREIDTARAMLRQTQVFQRMKRDNPERYMRLEQLCGRTYFDIREVYGGTSKEKRRGQIAHSLSQEVTMVPPSRLMDLIGQALKWQQHQGLLPAGTAFDLFRGTAQGQRDEVESFPVAMEREVKVPKAYHHECARFSPDGQMIATGSTDGIIEIWDLVSGKVKKDLQYQADNNFMLQDSAVLCMDFTRDSELLVTGANNGQLKVWRIRTGQCLKRIDRAHAQGVTSATFSRDGSHVLSGSFDGIVRVHGLKSGKTLKEFRGHTSFVNDAIYSADGSQVISASSDATVRIWDSKSCECIRAFRPPQSISGEVPVNTVHLFPQNVDQTVVCNRTSMVFVVTSDGSVAKTFQSGKREGGDFLAACVSPHGDWIYCLAEDSNLYCFSVSTGKLENILQVHDKGAIGLCHHPHRNLIATFSEEGELRFWKA</sequence>
<feature type="repeat" description="WD" evidence="9">
    <location>
        <begin position="302"/>
        <end position="343"/>
    </location>
</feature>
<feature type="domain" description="CTLH" evidence="10">
    <location>
        <begin position="40"/>
        <end position="92"/>
    </location>
</feature>
<feature type="repeat" description="WD" evidence="9">
    <location>
        <begin position="221"/>
        <end position="250"/>
    </location>
</feature>
<dbReference type="InterPro" id="IPR015943">
    <property type="entry name" value="WD40/YVTN_repeat-like_dom_sf"/>
</dbReference>
<gene>
    <name evidence="11" type="ORF">OSTQU699_LOCUS1433</name>
</gene>
<organism evidence="11 12">
    <name type="scientific">Ostreobium quekettii</name>
    <dbReference type="NCBI Taxonomy" id="121088"/>
    <lineage>
        <taxon>Eukaryota</taxon>
        <taxon>Viridiplantae</taxon>
        <taxon>Chlorophyta</taxon>
        <taxon>core chlorophytes</taxon>
        <taxon>Ulvophyceae</taxon>
        <taxon>TCBD clade</taxon>
        <taxon>Bryopsidales</taxon>
        <taxon>Ostreobineae</taxon>
        <taxon>Ostreobiaceae</taxon>
        <taxon>Ostreobium</taxon>
    </lineage>
</organism>
<dbReference type="InterPro" id="IPR006595">
    <property type="entry name" value="CTLH_C"/>
</dbReference>
<keyword evidence="6" id="KW-0539">Nucleus</keyword>
<evidence type="ECO:0000256" key="7">
    <source>
        <dbReference type="ARBA" id="ARBA00025801"/>
    </source>
</evidence>
<keyword evidence="3" id="KW-0507">mRNA processing</keyword>
<evidence type="ECO:0000256" key="8">
    <source>
        <dbReference type="ARBA" id="ARBA00026184"/>
    </source>
</evidence>
<keyword evidence="2 9" id="KW-0853">WD repeat</keyword>
<evidence type="ECO:0000256" key="9">
    <source>
        <dbReference type="PROSITE-ProRule" id="PRU00221"/>
    </source>
</evidence>
<feature type="repeat" description="WD" evidence="9">
    <location>
        <begin position="259"/>
        <end position="300"/>
    </location>
</feature>
<evidence type="ECO:0000256" key="5">
    <source>
        <dbReference type="ARBA" id="ARBA00023187"/>
    </source>
</evidence>
<dbReference type="InterPro" id="IPR001680">
    <property type="entry name" value="WD40_rpt"/>
</dbReference>
<accession>A0A8S1IY32</accession>
<dbReference type="SUPFAM" id="SSF50978">
    <property type="entry name" value="WD40 repeat-like"/>
    <property type="match status" value="1"/>
</dbReference>
<comment type="caution">
    <text evidence="11">The sequence shown here is derived from an EMBL/GenBank/DDBJ whole genome shotgun (WGS) entry which is preliminary data.</text>
</comment>
<dbReference type="PROSITE" id="PS00678">
    <property type="entry name" value="WD_REPEATS_1"/>
    <property type="match status" value="1"/>
</dbReference>
<dbReference type="InterPro" id="IPR036322">
    <property type="entry name" value="WD40_repeat_dom_sf"/>
</dbReference>
<comment type="subcellular location">
    <subcellularLocation>
        <location evidence="1">Nucleus speckle</location>
    </subcellularLocation>
</comment>
<dbReference type="Pfam" id="PF00400">
    <property type="entry name" value="WD40"/>
    <property type="match status" value="5"/>
</dbReference>
<dbReference type="AlphaFoldDB" id="A0A8S1IY32"/>
<evidence type="ECO:0000313" key="12">
    <source>
        <dbReference type="Proteomes" id="UP000708148"/>
    </source>
</evidence>
<evidence type="ECO:0000256" key="3">
    <source>
        <dbReference type="ARBA" id="ARBA00022664"/>
    </source>
</evidence>
<dbReference type="PROSITE" id="PS50082">
    <property type="entry name" value="WD_REPEATS_2"/>
    <property type="match status" value="5"/>
</dbReference>
<evidence type="ECO:0000259" key="10">
    <source>
        <dbReference type="PROSITE" id="PS50897"/>
    </source>
</evidence>
<feature type="repeat" description="WD" evidence="9">
    <location>
        <begin position="344"/>
        <end position="385"/>
    </location>
</feature>
<dbReference type="InterPro" id="IPR020472">
    <property type="entry name" value="WD40_PAC1"/>
</dbReference>
<feature type="repeat" description="WD" evidence="9">
    <location>
        <begin position="478"/>
        <end position="511"/>
    </location>
</feature>
<dbReference type="InterPro" id="IPR019775">
    <property type="entry name" value="WD40_repeat_CS"/>
</dbReference>
<keyword evidence="4" id="KW-0677">Repeat</keyword>
<evidence type="ECO:0000256" key="2">
    <source>
        <dbReference type="ARBA" id="ARBA00022574"/>
    </source>
</evidence>
<dbReference type="Gene3D" id="2.130.10.10">
    <property type="entry name" value="YVTN repeat-like/Quinoprotein amine dehydrogenase"/>
    <property type="match status" value="1"/>
</dbReference>
<evidence type="ECO:0000256" key="6">
    <source>
        <dbReference type="ARBA" id="ARBA00023242"/>
    </source>
</evidence>
<dbReference type="SMART" id="SM00668">
    <property type="entry name" value="CTLH"/>
    <property type="match status" value="1"/>
</dbReference>
<evidence type="ECO:0000256" key="1">
    <source>
        <dbReference type="ARBA" id="ARBA00004324"/>
    </source>
</evidence>
<dbReference type="PROSITE" id="PS50294">
    <property type="entry name" value="WD_REPEATS_REGION"/>
    <property type="match status" value="4"/>
</dbReference>
<dbReference type="OrthoDB" id="538223at2759"/>
<name>A0A8S1IY32_9CHLO</name>
<keyword evidence="5" id="KW-0508">mRNA splicing</keyword>
<dbReference type="GO" id="GO:0000398">
    <property type="term" value="P:mRNA splicing, via spliceosome"/>
    <property type="evidence" value="ECO:0007669"/>
    <property type="project" value="InterPro"/>
</dbReference>
<evidence type="ECO:0000313" key="11">
    <source>
        <dbReference type="EMBL" id="CAD7696072.1"/>
    </source>
</evidence>
<dbReference type="Proteomes" id="UP000708148">
    <property type="component" value="Unassembled WGS sequence"/>
</dbReference>
<reference evidence="11" key="1">
    <citation type="submission" date="2020-12" db="EMBL/GenBank/DDBJ databases">
        <authorList>
            <person name="Iha C."/>
        </authorList>
    </citation>
    <scope>NUCLEOTIDE SEQUENCE</scope>
</reference>
<proteinExistence type="inferred from homology"/>
<dbReference type="GO" id="GO:0016607">
    <property type="term" value="C:nuclear speck"/>
    <property type="evidence" value="ECO:0007669"/>
    <property type="project" value="UniProtKB-SubCell"/>
</dbReference>
<dbReference type="PRINTS" id="PR00320">
    <property type="entry name" value="GPROTEINBRPT"/>
</dbReference>
<keyword evidence="12" id="KW-1185">Reference proteome</keyword>
<dbReference type="PROSITE" id="PS50896">
    <property type="entry name" value="LISH"/>
    <property type="match status" value="1"/>
</dbReference>